<dbReference type="eggNOG" id="ENOG502RU1R">
    <property type="taxonomic scope" value="Eukaryota"/>
</dbReference>
<dbReference type="SMART" id="SM00209">
    <property type="entry name" value="TSP1"/>
    <property type="match status" value="1"/>
</dbReference>
<gene>
    <name evidence="8" type="ORF">PAL_GLEAN10020693</name>
</gene>
<keyword evidence="3" id="KW-0964">Secreted</keyword>
<dbReference type="InterPro" id="IPR000884">
    <property type="entry name" value="TSP1_rpt"/>
</dbReference>
<dbReference type="EMBL" id="KB031153">
    <property type="protein sequence ID" value="ELK01092.1"/>
    <property type="molecule type" value="Genomic_DNA"/>
</dbReference>
<feature type="region of interest" description="Disordered" evidence="6">
    <location>
        <begin position="171"/>
        <end position="227"/>
    </location>
</feature>
<protein>
    <submittedName>
        <fullName evidence="8">Isthmin-2</fullName>
    </submittedName>
</protein>
<dbReference type="Pfam" id="PF00090">
    <property type="entry name" value="TSP_1"/>
    <property type="match status" value="1"/>
</dbReference>
<dbReference type="GO" id="GO:0005576">
    <property type="term" value="C:extracellular region"/>
    <property type="evidence" value="ECO:0007669"/>
    <property type="project" value="UniProtKB-SubCell"/>
</dbReference>
<evidence type="ECO:0000256" key="2">
    <source>
        <dbReference type="ARBA" id="ARBA00010198"/>
    </source>
</evidence>
<dbReference type="PANTHER" id="PTHR10239">
    <property type="entry name" value="ISTHMIN-2"/>
    <property type="match status" value="1"/>
</dbReference>
<evidence type="ECO:0000256" key="5">
    <source>
        <dbReference type="ARBA" id="ARBA00023157"/>
    </source>
</evidence>
<evidence type="ECO:0000256" key="4">
    <source>
        <dbReference type="ARBA" id="ARBA00022729"/>
    </source>
</evidence>
<sequence>MLRGRPRPAAHAAVGFPGLPALTCLFSQQPWGILRQVSAFPDASSPRGTEETPLLPRIRLRPGPGQHEHWALTEPAALTPEKAAPPGIQEDTPLLLELQKLPGLANTDLSSPNPNIQVTIEVVEDPQAEVEMDLLAEPSNRWSQGAPTWLPAKELFWPLFWGYLEGEEAGASLKGRVPGEEEEEVEEEEEDYPEEHGESEDQEGNDEDEEDEEPGFSGNTGGWEQGWLAPRDWAFKESDSYDYEVQEEWSPWSPCSASCGSGSQQRTRPRGYACTATESSACDLSPCPDAMGTESRVRAGLPIRSTEVPWCTTGLASSLPKGAKDEDPLGFPSEGWQPLGHNAMDMLGPDVDSCEKWLNCKSDFLTKYLSQVLQDLPSCPCAYPLEAVYRAVSLQDEHRGRSFQWKDASGPRERLDVYQPTARFCLRSLLSGESSTLAAQHCCYDSGSRLLTRGKGAGAPDLISTDFSPELHFKVDTLPWILCKGDWSRYHAVRPPNNGRACADNPPEEEYLAQLQEAKEY</sequence>
<dbReference type="SMART" id="SM00723">
    <property type="entry name" value="AMOP"/>
    <property type="match status" value="1"/>
</dbReference>
<dbReference type="PROSITE" id="PS50856">
    <property type="entry name" value="AMOP"/>
    <property type="match status" value="1"/>
</dbReference>
<feature type="domain" description="AMOP" evidence="7">
    <location>
        <begin position="346"/>
        <end position="509"/>
    </location>
</feature>
<keyword evidence="5" id="KW-1015">Disulfide bond</keyword>
<dbReference type="AlphaFoldDB" id="L5JQ68"/>
<keyword evidence="4" id="KW-0732">Signal</keyword>
<name>L5JQ68_PTEAL</name>
<dbReference type="Proteomes" id="UP000010552">
    <property type="component" value="Unassembled WGS sequence"/>
</dbReference>
<dbReference type="Gene3D" id="2.20.100.10">
    <property type="entry name" value="Thrombospondin type-1 (TSP1) repeat"/>
    <property type="match status" value="1"/>
</dbReference>
<proteinExistence type="inferred from homology"/>
<accession>L5JQ68</accession>
<dbReference type="InterPro" id="IPR036383">
    <property type="entry name" value="TSP1_rpt_sf"/>
</dbReference>
<evidence type="ECO:0000256" key="6">
    <source>
        <dbReference type="SAM" id="MobiDB-lite"/>
    </source>
</evidence>
<evidence type="ECO:0000256" key="1">
    <source>
        <dbReference type="ARBA" id="ARBA00004613"/>
    </source>
</evidence>
<organism evidence="8 9">
    <name type="scientific">Pteropus alecto</name>
    <name type="common">Black flying fox</name>
    <dbReference type="NCBI Taxonomy" id="9402"/>
    <lineage>
        <taxon>Eukaryota</taxon>
        <taxon>Metazoa</taxon>
        <taxon>Chordata</taxon>
        <taxon>Craniata</taxon>
        <taxon>Vertebrata</taxon>
        <taxon>Euteleostomi</taxon>
        <taxon>Mammalia</taxon>
        <taxon>Eutheria</taxon>
        <taxon>Laurasiatheria</taxon>
        <taxon>Chiroptera</taxon>
        <taxon>Yinpterochiroptera</taxon>
        <taxon>Pteropodoidea</taxon>
        <taxon>Pteropodidae</taxon>
        <taxon>Pteropodinae</taxon>
        <taxon>Pteropus</taxon>
    </lineage>
</organism>
<reference evidence="9" key="1">
    <citation type="journal article" date="2013" name="Science">
        <title>Comparative analysis of bat genomes provides insight into the evolution of flight and immunity.</title>
        <authorList>
            <person name="Zhang G."/>
            <person name="Cowled C."/>
            <person name="Shi Z."/>
            <person name="Huang Z."/>
            <person name="Bishop-Lilly K.A."/>
            <person name="Fang X."/>
            <person name="Wynne J.W."/>
            <person name="Xiong Z."/>
            <person name="Baker M.L."/>
            <person name="Zhao W."/>
            <person name="Tachedjian M."/>
            <person name="Zhu Y."/>
            <person name="Zhou P."/>
            <person name="Jiang X."/>
            <person name="Ng J."/>
            <person name="Yang L."/>
            <person name="Wu L."/>
            <person name="Xiao J."/>
            <person name="Feng Y."/>
            <person name="Chen Y."/>
            <person name="Sun X."/>
            <person name="Zhang Y."/>
            <person name="Marsh G.A."/>
            <person name="Crameri G."/>
            <person name="Broder C.C."/>
            <person name="Frey K.G."/>
            <person name="Wang L.F."/>
            <person name="Wang J."/>
        </authorList>
    </citation>
    <scope>NUCLEOTIDE SEQUENCE [LARGE SCALE GENOMIC DNA]</scope>
</reference>
<dbReference type="InterPro" id="IPR005533">
    <property type="entry name" value="AMOP_dom"/>
</dbReference>
<dbReference type="PANTHER" id="PTHR10239:SF28">
    <property type="entry name" value="ISTHMIN-2"/>
    <property type="match status" value="1"/>
</dbReference>
<dbReference type="PROSITE" id="PS50092">
    <property type="entry name" value="TSP1"/>
    <property type="match status" value="1"/>
</dbReference>
<feature type="compositionally biased region" description="Acidic residues" evidence="6">
    <location>
        <begin position="180"/>
        <end position="214"/>
    </location>
</feature>
<evidence type="ECO:0000313" key="8">
    <source>
        <dbReference type="EMBL" id="ELK01092.1"/>
    </source>
</evidence>
<dbReference type="InterPro" id="IPR051867">
    <property type="entry name" value="Angio_Inhib/Adhesion_GPCR"/>
</dbReference>
<evidence type="ECO:0000259" key="7">
    <source>
        <dbReference type="PROSITE" id="PS50856"/>
    </source>
</evidence>
<dbReference type="SUPFAM" id="SSF82895">
    <property type="entry name" value="TSP-1 type 1 repeat"/>
    <property type="match status" value="1"/>
</dbReference>
<comment type="subcellular location">
    <subcellularLocation>
        <location evidence="1">Secreted</location>
    </subcellularLocation>
</comment>
<dbReference type="Pfam" id="PF03782">
    <property type="entry name" value="AMOP"/>
    <property type="match status" value="1"/>
</dbReference>
<evidence type="ECO:0000256" key="3">
    <source>
        <dbReference type="ARBA" id="ARBA00022525"/>
    </source>
</evidence>
<evidence type="ECO:0000313" key="9">
    <source>
        <dbReference type="Proteomes" id="UP000010552"/>
    </source>
</evidence>
<keyword evidence="9" id="KW-1185">Reference proteome</keyword>
<comment type="similarity">
    <text evidence="2">Belongs to the isthmin family.</text>
</comment>
<dbReference type="InParanoid" id="L5JQ68"/>
<dbReference type="STRING" id="9402.L5JQ68"/>